<comment type="subcellular location">
    <subcellularLocation>
        <location evidence="9">Cytoplasm</location>
    </subcellularLocation>
</comment>
<dbReference type="GO" id="GO:0003992">
    <property type="term" value="F:N2-acetyl-L-ornithine:2-oxoglutarate 5-aminotransferase activity"/>
    <property type="evidence" value="ECO:0007669"/>
    <property type="project" value="UniProtKB-UniRule"/>
</dbReference>
<feature type="binding site" evidence="9">
    <location>
        <position position="143"/>
    </location>
    <ligand>
        <name>N(2)-acetyl-L-ornithine</name>
        <dbReference type="ChEBI" id="CHEBI:57805"/>
    </ligand>
</feature>
<evidence type="ECO:0000256" key="2">
    <source>
        <dbReference type="ARBA" id="ARBA00022576"/>
    </source>
</evidence>
<dbReference type="GO" id="GO:0005737">
    <property type="term" value="C:cytoplasm"/>
    <property type="evidence" value="ECO:0007669"/>
    <property type="project" value="UniProtKB-SubCell"/>
</dbReference>
<name>A0A1M7SL11_9BACT</name>
<dbReference type="Gene3D" id="3.90.1150.10">
    <property type="entry name" value="Aspartate Aminotransferase, domain 1"/>
    <property type="match status" value="1"/>
</dbReference>
<protein>
    <recommendedName>
        <fullName evidence="9">Acetylornithine aminotransferase</fullName>
        <shortName evidence="9">ACOAT</shortName>
        <ecNumber evidence="9">2.6.1.11</ecNumber>
    </recommendedName>
</protein>
<dbReference type="InterPro" id="IPR050103">
    <property type="entry name" value="Class-III_PLP-dep_AT"/>
</dbReference>
<dbReference type="GO" id="GO:0042802">
    <property type="term" value="F:identical protein binding"/>
    <property type="evidence" value="ECO:0007669"/>
    <property type="project" value="TreeGrafter"/>
</dbReference>
<feature type="binding site" evidence="9">
    <location>
        <position position="283"/>
    </location>
    <ligand>
        <name>pyridoxal 5'-phosphate</name>
        <dbReference type="ChEBI" id="CHEBI:597326"/>
    </ligand>
</feature>
<keyword evidence="11" id="KW-1185">Reference proteome</keyword>
<dbReference type="NCBIfam" id="TIGR00707">
    <property type="entry name" value="argD"/>
    <property type="match status" value="1"/>
</dbReference>
<feature type="modified residue" description="N6-(pyridoxal phosphate)lysine" evidence="9">
    <location>
        <position position="254"/>
    </location>
</feature>
<comment type="subunit">
    <text evidence="1">Homotetramer.</text>
</comment>
<keyword evidence="9" id="KW-0963">Cytoplasm</keyword>
<dbReference type="PROSITE" id="PS00600">
    <property type="entry name" value="AA_TRANSFER_CLASS_3"/>
    <property type="match status" value="1"/>
</dbReference>
<feature type="binding site" evidence="9">
    <location>
        <position position="282"/>
    </location>
    <ligand>
        <name>N(2)-acetyl-L-ornithine</name>
        <dbReference type="ChEBI" id="CHEBI:57805"/>
    </ligand>
</feature>
<evidence type="ECO:0000313" key="11">
    <source>
        <dbReference type="Proteomes" id="UP000186469"/>
    </source>
</evidence>
<evidence type="ECO:0000256" key="4">
    <source>
        <dbReference type="ARBA" id="ARBA00022679"/>
    </source>
</evidence>
<dbReference type="EMBL" id="FRDI01000004">
    <property type="protein sequence ID" value="SHN59150.1"/>
    <property type="molecule type" value="Genomic_DNA"/>
</dbReference>
<feature type="binding site" evidence="9">
    <location>
        <begin position="107"/>
        <end position="108"/>
    </location>
    <ligand>
        <name>pyridoxal 5'-phosphate</name>
        <dbReference type="ChEBI" id="CHEBI:597326"/>
    </ligand>
</feature>
<dbReference type="AlphaFoldDB" id="A0A1M7SL11"/>
<dbReference type="InterPro" id="IPR015424">
    <property type="entry name" value="PyrdxlP-dep_Trfase"/>
</dbReference>
<keyword evidence="3 9" id="KW-0028">Amino-acid biosynthesis</keyword>
<dbReference type="EC" id="2.6.1.11" evidence="9"/>
<evidence type="ECO:0000313" key="10">
    <source>
        <dbReference type="EMBL" id="SHN59150.1"/>
    </source>
</evidence>
<dbReference type="InterPro" id="IPR004636">
    <property type="entry name" value="AcOrn/SuccOrn_fam"/>
</dbReference>
<dbReference type="OrthoDB" id="9801834at2"/>
<comment type="catalytic activity">
    <reaction evidence="7">
        <text>taurine + pyruvate = sulfoacetaldehyde + L-alanine</text>
        <dbReference type="Rhea" id="RHEA:10420"/>
        <dbReference type="ChEBI" id="CHEBI:15361"/>
        <dbReference type="ChEBI" id="CHEBI:57972"/>
        <dbReference type="ChEBI" id="CHEBI:58246"/>
        <dbReference type="ChEBI" id="CHEBI:507393"/>
        <dbReference type="EC" id="2.6.1.77"/>
    </reaction>
    <physiologicalReaction direction="left-to-right" evidence="7">
        <dbReference type="Rhea" id="RHEA:10421"/>
    </physiologicalReaction>
</comment>
<comment type="similarity">
    <text evidence="9">Belongs to the class-III pyridoxal-phosphate-dependent aminotransferase family. ArgD subfamily.</text>
</comment>
<dbReference type="STRING" id="1121455.SAMN02745728_00973"/>
<dbReference type="HAMAP" id="MF_01107">
    <property type="entry name" value="ArgD_aminotrans_3"/>
    <property type="match status" value="1"/>
</dbReference>
<evidence type="ECO:0000256" key="3">
    <source>
        <dbReference type="ARBA" id="ARBA00022605"/>
    </source>
</evidence>
<keyword evidence="6" id="KW-0670">Pyruvate</keyword>
<evidence type="ECO:0000256" key="8">
    <source>
        <dbReference type="ARBA" id="ARBA00060602"/>
    </source>
</evidence>
<dbReference type="Proteomes" id="UP000186469">
    <property type="component" value="Unassembled WGS sequence"/>
</dbReference>
<dbReference type="UniPathway" id="UPA00068">
    <property type="reaction ID" value="UER00109"/>
</dbReference>
<proteinExistence type="inferred from homology"/>
<dbReference type="Pfam" id="PF00202">
    <property type="entry name" value="Aminotran_3"/>
    <property type="match status" value="1"/>
</dbReference>
<reference evidence="10 11" key="1">
    <citation type="submission" date="2016-12" db="EMBL/GenBank/DDBJ databases">
        <authorList>
            <person name="Song W.-J."/>
            <person name="Kurnit D.M."/>
        </authorList>
    </citation>
    <scope>NUCLEOTIDE SEQUENCE [LARGE SCALE GENOMIC DNA]</scope>
    <source>
        <strain evidence="10 11">DSM 11393</strain>
    </source>
</reference>
<dbReference type="NCBIfam" id="NF002325">
    <property type="entry name" value="PRK01278.1"/>
    <property type="match status" value="1"/>
</dbReference>
<comment type="pathway">
    <text evidence="8">Organosulfur degradation; alkanesulfonate degradation.</text>
</comment>
<evidence type="ECO:0000256" key="5">
    <source>
        <dbReference type="ARBA" id="ARBA00022898"/>
    </source>
</evidence>
<dbReference type="PIRSF" id="PIRSF000521">
    <property type="entry name" value="Transaminase_4ab_Lys_Orn"/>
    <property type="match status" value="1"/>
</dbReference>
<dbReference type="InterPro" id="IPR049704">
    <property type="entry name" value="Aminotrans_3_PPA_site"/>
</dbReference>
<gene>
    <name evidence="9" type="primary">argD</name>
    <name evidence="10" type="ORF">SAMN02745728_00973</name>
</gene>
<comment type="miscellaneous">
    <text evidence="9">May also have succinyldiaminopimelate aminotransferase activity, thus carrying out the corresponding step in lysine biosynthesis.</text>
</comment>
<keyword evidence="9" id="KW-0055">Arginine biosynthesis</keyword>
<organism evidence="10 11">
    <name type="scientific">Desulfovibrio litoralis DSM 11393</name>
    <dbReference type="NCBI Taxonomy" id="1121455"/>
    <lineage>
        <taxon>Bacteria</taxon>
        <taxon>Pseudomonadati</taxon>
        <taxon>Thermodesulfobacteriota</taxon>
        <taxon>Desulfovibrionia</taxon>
        <taxon>Desulfovibrionales</taxon>
        <taxon>Desulfovibrionaceae</taxon>
        <taxon>Desulfovibrio</taxon>
    </lineage>
</organism>
<evidence type="ECO:0000256" key="7">
    <source>
        <dbReference type="ARBA" id="ARBA00052998"/>
    </source>
</evidence>
<dbReference type="CDD" id="cd00610">
    <property type="entry name" value="OAT_like"/>
    <property type="match status" value="1"/>
</dbReference>
<evidence type="ECO:0000256" key="1">
    <source>
        <dbReference type="ARBA" id="ARBA00011881"/>
    </source>
</evidence>
<feature type="binding site" evidence="9">
    <location>
        <begin position="225"/>
        <end position="228"/>
    </location>
    <ligand>
        <name>pyridoxal 5'-phosphate</name>
        <dbReference type="ChEBI" id="CHEBI:597326"/>
    </ligand>
</feature>
<dbReference type="InterPro" id="IPR005814">
    <property type="entry name" value="Aminotrans_3"/>
</dbReference>
<evidence type="ECO:0000256" key="6">
    <source>
        <dbReference type="ARBA" id="ARBA00023317"/>
    </source>
</evidence>
<dbReference type="PANTHER" id="PTHR11986:SF79">
    <property type="entry name" value="ACETYLORNITHINE AMINOTRANSFERASE, MITOCHONDRIAL"/>
    <property type="match status" value="1"/>
</dbReference>
<evidence type="ECO:0000256" key="9">
    <source>
        <dbReference type="HAMAP-Rule" id="MF_01107"/>
    </source>
</evidence>
<comment type="subunit">
    <text evidence="9">Homodimer.</text>
</comment>
<comment type="catalytic activity">
    <reaction evidence="9">
        <text>N(2)-acetyl-L-ornithine + 2-oxoglutarate = N-acetyl-L-glutamate 5-semialdehyde + L-glutamate</text>
        <dbReference type="Rhea" id="RHEA:18049"/>
        <dbReference type="ChEBI" id="CHEBI:16810"/>
        <dbReference type="ChEBI" id="CHEBI:29123"/>
        <dbReference type="ChEBI" id="CHEBI:29985"/>
        <dbReference type="ChEBI" id="CHEBI:57805"/>
        <dbReference type="EC" id="2.6.1.11"/>
    </reaction>
</comment>
<dbReference type="InterPro" id="IPR015421">
    <property type="entry name" value="PyrdxlP-dep_Trfase_major"/>
</dbReference>
<dbReference type="GO" id="GO:0031299">
    <property type="term" value="F:taurine-pyruvate aminotransferase activity"/>
    <property type="evidence" value="ECO:0007669"/>
    <property type="project" value="UniProtKB-EC"/>
</dbReference>
<dbReference type="InterPro" id="IPR015422">
    <property type="entry name" value="PyrdxlP-dep_Trfase_small"/>
</dbReference>
<dbReference type="GO" id="GO:0030170">
    <property type="term" value="F:pyridoxal phosphate binding"/>
    <property type="evidence" value="ECO:0007669"/>
    <property type="project" value="InterPro"/>
</dbReference>
<keyword evidence="2 9" id="KW-0032">Aminotransferase</keyword>
<keyword evidence="4 9" id="KW-0808">Transferase</keyword>
<dbReference type="GO" id="GO:0006526">
    <property type="term" value="P:L-arginine biosynthetic process"/>
    <property type="evidence" value="ECO:0007669"/>
    <property type="project" value="UniProtKB-UniRule"/>
</dbReference>
<dbReference type="Gene3D" id="3.40.640.10">
    <property type="entry name" value="Type I PLP-dependent aspartate aminotransferase-like (Major domain)"/>
    <property type="match status" value="1"/>
</dbReference>
<comment type="cofactor">
    <cofactor evidence="9">
        <name>pyridoxal 5'-phosphate</name>
        <dbReference type="ChEBI" id="CHEBI:597326"/>
    </cofactor>
    <text evidence="9">Binds 1 pyridoxal phosphate per subunit.</text>
</comment>
<accession>A0A1M7SL11</accession>
<dbReference type="PANTHER" id="PTHR11986">
    <property type="entry name" value="AMINOTRANSFERASE CLASS III"/>
    <property type="match status" value="1"/>
</dbReference>
<dbReference type="FunFam" id="3.40.640.10:FF:000004">
    <property type="entry name" value="Acetylornithine aminotransferase"/>
    <property type="match status" value="1"/>
</dbReference>
<dbReference type="SUPFAM" id="SSF53383">
    <property type="entry name" value="PLP-dependent transferases"/>
    <property type="match status" value="1"/>
</dbReference>
<comment type="pathway">
    <text evidence="9">Amino-acid biosynthesis; L-arginine biosynthesis; N(2)-acetyl-L-ornithine from L-glutamate: step 4/4.</text>
</comment>
<keyword evidence="5 9" id="KW-0663">Pyridoxal phosphate</keyword>
<dbReference type="RefSeq" id="WP_072696678.1">
    <property type="nucleotide sequence ID" value="NZ_FRDI01000004.1"/>
</dbReference>
<feature type="binding site" evidence="9">
    <location>
        <position position="140"/>
    </location>
    <ligand>
        <name>pyridoxal 5'-phosphate</name>
        <dbReference type="ChEBI" id="CHEBI:597326"/>
    </ligand>
</feature>
<sequence length="399" mass="44386">MSQKFDELKQQEETLLCRTYGRYPIAVSHGKGSRLYDFDGKEYIDLLTGIAVTALGHANEEISQVIEKQARKLTHVSNLFYQEEQLILAKNLLSTAHFNKAFFCNSGAEANEAAIKLARRYQQRVKMRDAYEIITFTGCFHGRTLATVAATGQEKFQDGFSPMPEGFKQIEWGDLELLEKTISPKTAGILIEIIQGEGGIRPVTETFIKGIETLCRKHGLAFMVDEVQTGLCRTGKFWAFQNFNVTPDILTTAKALANGLPMGAMICTEEFSQGFVTGSHATTFGAGALVSAVANKGIEIMKRDKLADRAAKLGKQAMERFKKVSQNCPGKIKEIRGLGLMIGIELTFQGKEVWEELMKQGFILNLTQEKVLRLLPALTIDDNDLELFANALEKILKTK</sequence>